<feature type="region of interest" description="Disordered" evidence="1">
    <location>
        <begin position="1"/>
        <end position="118"/>
    </location>
</feature>
<dbReference type="Gene3D" id="3.40.395.10">
    <property type="entry name" value="Adenoviral Proteinase, Chain A"/>
    <property type="match status" value="1"/>
</dbReference>
<accession>R7YGD4</accession>
<feature type="compositionally biased region" description="Polar residues" evidence="1">
    <location>
        <begin position="59"/>
        <end position="76"/>
    </location>
</feature>
<feature type="compositionally biased region" description="Polar residues" evidence="1">
    <location>
        <begin position="87"/>
        <end position="99"/>
    </location>
</feature>
<keyword evidence="3" id="KW-1185">Reference proteome</keyword>
<evidence type="ECO:0008006" key="4">
    <source>
        <dbReference type="Google" id="ProtNLM"/>
    </source>
</evidence>
<dbReference type="InterPro" id="IPR038765">
    <property type="entry name" value="Papain-like_cys_pep_sf"/>
</dbReference>
<evidence type="ECO:0000313" key="3">
    <source>
        <dbReference type="Proteomes" id="UP000016924"/>
    </source>
</evidence>
<feature type="compositionally biased region" description="Basic and acidic residues" evidence="1">
    <location>
        <begin position="410"/>
        <end position="420"/>
    </location>
</feature>
<feature type="region of interest" description="Disordered" evidence="1">
    <location>
        <begin position="438"/>
        <end position="469"/>
    </location>
</feature>
<dbReference type="eggNOG" id="ENOG502TF2Z">
    <property type="taxonomic scope" value="Eukaryota"/>
</dbReference>
<feature type="region of interest" description="Disordered" evidence="1">
    <location>
        <begin position="401"/>
        <end position="420"/>
    </location>
</feature>
<name>R7YGD4_CONA1</name>
<dbReference type="SUPFAM" id="SSF54001">
    <property type="entry name" value="Cysteine proteinases"/>
    <property type="match status" value="1"/>
</dbReference>
<protein>
    <recommendedName>
        <fullName evidence="4">Ubiquitin-like protease family profile domain-containing protein</fullName>
    </recommendedName>
</protein>
<dbReference type="EMBL" id="JH767554">
    <property type="protein sequence ID" value="EON60962.1"/>
    <property type="molecule type" value="Genomic_DNA"/>
</dbReference>
<feature type="compositionally biased region" description="Low complexity" evidence="1">
    <location>
        <begin position="100"/>
        <end position="118"/>
    </location>
</feature>
<sequence>MSPKRKASGDAEAGPSKIAKTSSTSNNNEQASASPTAATAPQDDSAGQNPTTVLAPGQAQDQQISVTAQPDSQAQTLPALPTDAVAPQTNTASQGSATLPTPDQAQDQQTPTTAQPDIQAQAVPQDEHFVADGIRYNSPPGTQATFVLPNQRSAQIWSPLTVLPYDILEPVPRRFTRQAAAAEKVRIGREHEVRLRLVRAASFAARRLFSRIRHLKRKDGTFQGGFCKEATDPKAACLAYLQPSDSLWEINEEGHPVHEDGTLITDDEMRQAGYDLSKEKHGVESLIVDSDIKFRIARNQPKDTSSPAAELPEHLRDVHLIIRRLPASCTKHSCEAAGFFLETGQLAATKLNGQLLSQLQPQAGSKAPYLYGPLIGFNVIEFYGLPIFFWRRPKDRAYKIEPGTPAGDAADPKSKDDTVPEKDYNLVHELLVPVVADAGAETPPPDVPADPPQEPPQDQPSTQANSLSASMSKADLEKLNCVLRAQSWPVRKAPENADEQTIDKHPCSHYEAGLFRWRNAFRQHAGESFEKTPWNGYLTDDHCFLAIAAVTEAITQWGAHAFGVAEPGCTISRVFDADTGYRATRPRKPLVLPVLVKHPDEIHNHFFLAIVHIREQDPKGRPQLLWFDSATEWPHGPNKDPKVLRSVRRWINYLQWSRPGSIGDGTVPKLQIHNMPTAQQTNGDSCGIHTILNAWAWCITLRPNPSFVADEAFYKAAAEIIDLAIAGYMDFWTIYAFLKCKNYVLGNYDMTNQRHFPVTRGFRNTQDLVCLFNHIRHVENVEAGFALASDDDPYVFNQGAQDGMIPLITTSSSQGVTAAGVAPAGLEAPPVQHDVVTSFFVAAGIEIDSGLGKDFMRWFERMEKLAAKPQGGT</sequence>
<dbReference type="RefSeq" id="XP_007776279.1">
    <property type="nucleotide sequence ID" value="XM_007778089.1"/>
</dbReference>
<gene>
    <name evidence="2" type="ORF">W97_00172</name>
</gene>
<dbReference type="GeneID" id="19897483"/>
<dbReference type="AlphaFoldDB" id="R7YGD4"/>
<dbReference type="OrthoDB" id="3825435at2759"/>
<evidence type="ECO:0000313" key="2">
    <source>
        <dbReference type="EMBL" id="EON60962.1"/>
    </source>
</evidence>
<feature type="compositionally biased region" description="Low complexity" evidence="1">
    <location>
        <begin position="30"/>
        <end position="44"/>
    </location>
</feature>
<proteinExistence type="predicted"/>
<reference evidence="3" key="1">
    <citation type="submission" date="2012-06" db="EMBL/GenBank/DDBJ databases">
        <title>The genome sequence of Coniosporium apollinis CBS 100218.</title>
        <authorList>
            <consortium name="The Broad Institute Genome Sequencing Platform"/>
            <person name="Cuomo C."/>
            <person name="Gorbushina A."/>
            <person name="Noack S."/>
            <person name="Walker B."/>
            <person name="Young S.K."/>
            <person name="Zeng Q."/>
            <person name="Gargeya S."/>
            <person name="Fitzgerald M."/>
            <person name="Haas B."/>
            <person name="Abouelleil A."/>
            <person name="Alvarado L."/>
            <person name="Arachchi H.M."/>
            <person name="Berlin A.M."/>
            <person name="Chapman S.B."/>
            <person name="Goldberg J."/>
            <person name="Griggs A."/>
            <person name="Gujja S."/>
            <person name="Hansen M."/>
            <person name="Howarth C."/>
            <person name="Imamovic A."/>
            <person name="Larimer J."/>
            <person name="McCowan C."/>
            <person name="Montmayeur A."/>
            <person name="Murphy C."/>
            <person name="Neiman D."/>
            <person name="Pearson M."/>
            <person name="Priest M."/>
            <person name="Roberts A."/>
            <person name="Saif S."/>
            <person name="Shea T."/>
            <person name="Sisk P."/>
            <person name="Sykes S."/>
            <person name="Wortman J."/>
            <person name="Nusbaum C."/>
            <person name="Birren B."/>
        </authorList>
    </citation>
    <scope>NUCLEOTIDE SEQUENCE [LARGE SCALE GENOMIC DNA]</scope>
    <source>
        <strain evidence="3">CBS 100218</strain>
    </source>
</reference>
<dbReference type="STRING" id="1168221.R7YGD4"/>
<dbReference type="Proteomes" id="UP000016924">
    <property type="component" value="Unassembled WGS sequence"/>
</dbReference>
<feature type="compositionally biased region" description="Polar residues" evidence="1">
    <location>
        <begin position="19"/>
        <end position="29"/>
    </location>
</feature>
<dbReference type="HOGENOM" id="CLU_329001_0_0_1"/>
<organism evidence="2 3">
    <name type="scientific">Coniosporium apollinis (strain CBS 100218)</name>
    <name type="common">Rock-inhabiting black yeast</name>
    <dbReference type="NCBI Taxonomy" id="1168221"/>
    <lineage>
        <taxon>Eukaryota</taxon>
        <taxon>Fungi</taxon>
        <taxon>Dikarya</taxon>
        <taxon>Ascomycota</taxon>
        <taxon>Pezizomycotina</taxon>
        <taxon>Dothideomycetes</taxon>
        <taxon>Dothideomycetes incertae sedis</taxon>
        <taxon>Coniosporium</taxon>
    </lineage>
</organism>
<feature type="compositionally biased region" description="Pro residues" evidence="1">
    <location>
        <begin position="442"/>
        <end position="458"/>
    </location>
</feature>
<evidence type="ECO:0000256" key="1">
    <source>
        <dbReference type="SAM" id="MobiDB-lite"/>
    </source>
</evidence>